<accession>A0A4C1WDD6</accession>
<dbReference type="AlphaFoldDB" id="A0A4C1WDD6"/>
<organism evidence="1 2">
    <name type="scientific">Eumeta variegata</name>
    <name type="common">Bagworm moth</name>
    <name type="synonym">Eumeta japonica</name>
    <dbReference type="NCBI Taxonomy" id="151549"/>
    <lineage>
        <taxon>Eukaryota</taxon>
        <taxon>Metazoa</taxon>
        <taxon>Ecdysozoa</taxon>
        <taxon>Arthropoda</taxon>
        <taxon>Hexapoda</taxon>
        <taxon>Insecta</taxon>
        <taxon>Pterygota</taxon>
        <taxon>Neoptera</taxon>
        <taxon>Endopterygota</taxon>
        <taxon>Lepidoptera</taxon>
        <taxon>Glossata</taxon>
        <taxon>Ditrysia</taxon>
        <taxon>Tineoidea</taxon>
        <taxon>Psychidae</taxon>
        <taxon>Oiketicinae</taxon>
        <taxon>Eumeta</taxon>
    </lineage>
</organism>
<evidence type="ECO:0000313" key="2">
    <source>
        <dbReference type="Proteomes" id="UP000299102"/>
    </source>
</evidence>
<protein>
    <submittedName>
        <fullName evidence="1">Uncharacterized protein</fullName>
    </submittedName>
</protein>
<comment type="caution">
    <text evidence="1">The sequence shown here is derived from an EMBL/GenBank/DDBJ whole genome shotgun (WGS) entry which is preliminary data.</text>
</comment>
<keyword evidence="2" id="KW-1185">Reference proteome</keyword>
<reference evidence="1 2" key="1">
    <citation type="journal article" date="2019" name="Commun. Biol.">
        <title>The bagworm genome reveals a unique fibroin gene that provides high tensile strength.</title>
        <authorList>
            <person name="Kono N."/>
            <person name="Nakamura H."/>
            <person name="Ohtoshi R."/>
            <person name="Tomita M."/>
            <person name="Numata K."/>
            <person name="Arakawa K."/>
        </authorList>
    </citation>
    <scope>NUCLEOTIDE SEQUENCE [LARGE SCALE GENOMIC DNA]</scope>
</reference>
<proteinExistence type="predicted"/>
<name>A0A4C1WDD6_EUMVA</name>
<dbReference type="EMBL" id="BGZK01000517">
    <property type="protein sequence ID" value="GBP48147.1"/>
    <property type="molecule type" value="Genomic_DNA"/>
</dbReference>
<sequence>MEYTGNPTQSLYNHIYTIVSHFHRACILHLQYIHVNSISTESSAPLQTHRVLRLLFRRSRFGEVTLLLHSKPSSNKPQQRVEVDGLVGDVTFLNFTRSRYLYGSRHGFEAKNYQFEKLLVDNISESVQSGFLKAYSLVFVPRPRTPHAAASRPLR</sequence>
<dbReference type="Proteomes" id="UP000299102">
    <property type="component" value="Unassembled WGS sequence"/>
</dbReference>
<gene>
    <name evidence="1" type="ORF">EVAR_74652_1</name>
</gene>
<evidence type="ECO:0000313" key="1">
    <source>
        <dbReference type="EMBL" id="GBP48147.1"/>
    </source>
</evidence>